<sequence length="347" mass="40284">MHKFEISNIIYQPNDTVTLIFKDLFGNYPKPKAGQFLTVSFTFGEREVRRSYSFSSSPDVDEPLAITVKRVDNGEISRLLHHQTRIGDIIDVLEPQGLFCYEPQKDIERTVFLFAAGVGITPLYSILKTVLVREDKTKVILVYSNRSMESTVFYEELLDWQKQYPDRLEIVWIFSSSKNLLHARLNREYLLRIVQKHMPEHGNVLFFTCGPVFYMDLVRFTLLGMGIPDSHIRKETFHFPEEEEDDDEKEEEPIDMTPYDIKLRFQGEEYDLTIPYNKTVLDVGLEHKIKLPYSCKSGMCSTCISQCTMGSVRMDYNEVLTDREVENGRCLICVSHPLEEGTVIEVM</sequence>
<evidence type="ECO:0000256" key="7">
    <source>
        <dbReference type="ARBA" id="ARBA00023004"/>
    </source>
</evidence>
<keyword evidence="12" id="KW-1185">Reference proteome</keyword>
<evidence type="ECO:0000256" key="6">
    <source>
        <dbReference type="ARBA" id="ARBA00023002"/>
    </source>
</evidence>
<dbReference type="Gene3D" id="3.40.50.80">
    <property type="entry name" value="Nucleotide-binding domain of ferredoxin-NADP reductase (FNR) module"/>
    <property type="match status" value="1"/>
</dbReference>
<dbReference type="InterPro" id="IPR006058">
    <property type="entry name" value="2Fe2S_fd_BS"/>
</dbReference>
<dbReference type="SUPFAM" id="SSF63380">
    <property type="entry name" value="Riboflavin synthase domain-like"/>
    <property type="match status" value="1"/>
</dbReference>
<dbReference type="InterPro" id="IPR036010">
    <property type="entry name" value="2Fe-2S_ferredoxin-like_sf"/>
</dbReference>
<accession>A0ABR7XTF9</accession>
<dbReference type="InterPro" id="IPR001709">
    <property type="entry name" value="Flavoprot_Pyr_Nucl_cyt_Rdtase"/>
</dbReference>
<dbReference type="SUPFAM" id="SSF52343">
    <property type="entry name" value="Ferredoxin reductase-like, C-terminal NADP-linked domain"/>
    <property type="match status" value="1"/>
</dbReference>
<dbReference type="InterPro" id="IPR017938">
    <property type="entry name" value="Riboflavin_synthase-like_b-brl"/>
</dbReference>
<evidence type="ECO:0000313" key="12">
    <source>
        <dbReference type="Proteomes" id="UP000651112"/>
    </source>
</evidence>
<dbReference type="Gene3D" id="3.10.20.30">
    <property type="match status" value="1"/>
</dbReference>
<evidence type="ECO:0000313" key="11">
    <source>
        <dbReference type="EMBL" id="MBD1422450.1"/>
    </source>
</evidence>
<dbReference type="PROSITE" id="PS51085">
    <property type="entry name" value="2FE2S_FER_2"/>
    <property type="match status" value="1"/>
</dbReference>
<dbReference type="RefSeq" id="WP_190314176.1">
    <property type="nucleotide sequence ID" value="NZ_JACNYL010000003.1"/>
</dbReference>
<comment type="caution">
    <text evidence="11">The sequence shown here is derived from an EMBL/GenBank/DDBJ whole genome shotgun (WGS) entry which is preliminary data.</text>
</comment>
<evidence type="ECO:0000256" key="4">
    <source>
        <dbReference type="ARBA" id="ARBA00022723"/>
    </source>
</evidence>
<evidence type="ECO:0000256" key="2">
    <source>
        <dbReference type="ARBA" id="ARBA00022630"/>
    </source>
</evidence>
<dbReference type="InterPro" id="IPR001041">
    <property type="entry name" value="2Fe-2S_ferredoxin-type"/>
</dbReference>
<keyword evidence="6" id="KW-0560">Oxidoreductase</keyword>
<dbReference type="PROSITE" id="PS51384">
    <property type="entry name" value="FAD_FR"/>
    <property type="match status" value="1"/>
</dbReference>
<dbReference type="Pfam" id="PF00111">
    <property type="entry name" value="Fer2"/>
    <property type="match status" value="1"/>
</dbReference>
<keyword evidence="8" id="KW-0411">Iron-sulfur</keyword>
<dbReference type="InterPro" id="IPR008333">
    <property type="entry name" value="Cbr1-like_FAD-bd_dom"/>
</dbReference>
<evidence type="ECO:0000256" key="5">
    <source>
        <dbReference type="ARBA" id="ARBA00022827"/>
    </source>
</evidence>
<dbReference type="PANTHER" id="PTHR47354:SF8">
    <property type="entry name" value="1,2-PHENYLACETYL-COA EPOXIDASE, SUBUNIT E"/>
    <property type="match status" value="1"/>
</dbReference>
<dbReference type="InterPro" id="IPR039261">
    <property type="entry name" value="FNR_nucleotide-bd"/>
</dbReference>
<dbReference type="PRINTS" id="PR00406">
    <property type="entry name" value="CYTB5RDTASE"/>
</dbReference>
<evidence type="ECO:0000259" key="10">
    <source>
        <dbReference type="PROSITE" id="PS51384"/>
    </source>
</evidence>
<keyword evidence="7" id="KW-0408">Iron</keyword>
<keyword evidence="5" id="KW-0274">FAD</keyword>
<dbReference type="PRINTS" id="PR00371">
    <property type="entry name" value="FPNCR"/>
</dbReference>
<feature type="domain" description="2Fe-2S ferredoxin-type" evidence="9">
    <location>
        <begin position="259"/>
        <end position="347"/>
    </location>
</feature>
<keyword evidence="3" id="KW-0001">2Fe-2S</keyword>
<evidence type="ECO:0000256" key="8">
    <source>
        <dbReference type="ARBA" id="ARBA00023014"/>
    </source>
</evidence>
<feature type="domain" description="FAD-binding FR-type" evidence="10">
    <location>
        <begin position="1"/>
        <end position="102"/>
    </location>
</feature>
<name>A0ABR7XTF9_9SPHI</name>
<dbReference type="PROSITE" id="PS00197">
    <property type="entry name" value="2FE2S_FER_1"/>
    <property type="match status" value="1"/>
</dbReference>
<dbReference type="Pfam" id="PF00970">
    <property type="entry name" value="FAD_binding_6"/>
    <property type="match status" value="1"/>
</dbReference>
<dbReference type="EMBL" id="JACNYL010000003">
    <property type="protein sequence ID" value="MBD1422450.1"/>
    <property type="molecule type" value="Genomic_DNA"/>
</dbReference>
<dbReference type="CDD" id="cd06214">
    <property type="entry name" value="PA_degradation_oxidoreductase_like"/>
    <property type="match status" value="1"/>
</dbReference>
<reference evidence="11 12" key="1">
    <citation type="submission" date="2020-08" db="EMBL/GenBank/DDBJ databases">
        <title>Sphingobacterium sp. DN00404 isolated from aquaculture water.</title>
        <authorList>
            <person name="Zhang M."/>
        </authorList>
    </citation>
    <scope>NUCLEOTIDE SEQUENCE [LARGE SCALE GENOMIC DNA]</scope>
    <source>
        <strain evidence="11 12">KCTC 42746</strain>
    </source>
</reference>
<organism evidence="11 12">
    <name type="scientific">Sphingobacterium chuzhouense</name>
    <dbReference type="NCBI Taxonomy" id="1742264"/>
    <lineage>
        <taxon>Bacteria</taxon>
        <taxon>Pseudomonadati</taxon>
        <taxon>Bacteroidota</taxon>
        <taxon>Sphingobacteriia</taxon>
        <taxon>Sphingobacteriales</taxon>
        <taxon>Sphingobacteriaceae</taxon>
        <taxon>Sphingobacterium</taxon>
    </lineage>
</organism>
<dbReference type="CDD" id="cd00207">
    <property type="entry name" value="fer2"/>
    <property type="match status" value="1"/>
</dbReference>
<dbReference type="InterPro" id="IPR017927">
    <property type="entry name" value="FAD-bd_FR_type"/>
</dbReference>
<dbReference type="Gene3D" id="2.40.30.10">
    <property type="entry name" value="Translation factors"/>
    <property type="match status" value="1"/>
</dbReference>
<dbReference type="Pfam" id="PF00175">
    <property type="entry name" value="NAD_binding_1"/>
    <property type="match status" value="1"/>
</dbReference>
<dbReference type="SUPFAM" id="SSF54292">
    <property type="entry name" value="2Fe-2S ferredoxin-like"/>
    <property type="match status" value="1"/>
</dbReference>
<evidence type="ECO:0000256" key="3">
    <source>
        <dbReference type="ARBA" id="ARBA00022714"/>
    </source>
</evidence>
<proteinExistence type="predicted"/>
<keyword evidence="2" id="KW-0285">Flavoprotein</keyword>
<comment type="cofactor">
    <cofactor evidence="1">
        <name>FAD</name>
        <dbReference type="ChEBI" id="CHEBI:57692"/>
    </cofactor>
</comment>
<dbReference type="InterPro" id="IPR001433">
    <property type="entry name" value="OxRdtase_FAD/NAD-bd"/>
</dbReference>
<protein>
    <submittedName>
        <fullName evidence="11">Ferredoxin--NADP reductase</fullName>
    </submittedName>
</protein>
<evidence type="ECO:0000259" key="9">
    <source>
        <dbReference type="PROSITE" id="PS51085"/>
    </source>
</evidence>
<evidence type="ECO:0000256" key="1">
    <source>
        <dbReference type="ARBA" id="ARBA00001974"/>
    </source>
</evidence>
<keyword evidence="4" id="KW-0479">Metal-binding</keyword>
<dbReference type="InterPro" id="IPR012675">
    <property type="entry name" value="Beta-grasp_dom_sf"/>
</dbReference>
<dbReference type="InterPro" id="IPR050415">
    <property type="entry name" value="MRET"/>
</dbReference>
<gene>
    <name evidence="11" type="ORF">H8B21_12815</name>
</gene>
<dbReference type="Proteomes" id="UP000651112">
    <property type="component" value="Unassembled WGS sequence"/>
</dbReference>
<dbReference type="PANTHER" id="PTHR47354">
    <property type="entry name" value="NADH OXIDOREDUCTASE HCR"/>
    <property type="match status" value="1"/>
</dbReference>